<dbReference type="OrthoDB" id="9811688at2"/>
<dbReference type="GO" id="GO:0098797">
    <property type="term" value="C:plasma membrane protein complex"/>
    <property type="evidence" value="ECO:0007669"/>
    <property type="project" value="TreeGrafter"/>
</dbReference>
<keyword evidence="7" id="KW-0653">Protein transport</keyword>
<dbReference type="Pfam" id="PF03544">
    <property type="entry name" value="TonB_C"/>
    <property type="match status" value="1"/>
</dbReference>
<protein>
    <submittedName>
        <fullName evidence="13">Putative TonB protein</fullName>
    </submittedName>
</protein>
<dbReference type="InterPro" id="IPR051045">
    <property type="entry name" value="TonB-dependent_transducer"/>
</dbReference>
<dbReference type="InterPro" id="IPR037682">
    <property type="entry name" value="TonB_C"/>
</dbReference>
<evidence type="ECO:0000313" key="14">
    <source>
        <dbReference type="Proteomes" id="UP000248168"/>
    </source>
</evidence>
<evidence type="ECO:0000256" key="7">
    <source>
        <dbReference type="ARBA" id="ARBA00022927"/>
    </source>
</evidence>
<dbReference type="SUPFAM" id="SSF74653">
    <property type="entry name" value="TolA/TonB C-terminal domain"/>
    <property type="match status" value="1"/>
</dbReference>
<keyword evidence="3" id="KW-0813">Transport</keyword>
<gene>
    <name evidence="13" type="ORF">NITLEN_10827</name>
</gene>
<feature type="compositionally biased region" description="Polar residues" evidence="10">
    <location>
        <begin position="62"/>
        <end position="83"/>
    </location>
</feature>
<evidence type="ECO:0000256" key="3">
    <source>
        <dbReference type="ARBA" id="ARBA00022448"/>
    </source>
</evidence>
<keyword evidence="9 11" id="KW-0472">Membrane</keyword>
<evidence type="ECO:0000256" key="4">
    <source>
        <dbReference type="ARBA" id="ARBA00022475"/>
    </source>
</evidence>
<evidence type="ECO:0000256" key="10">
    <source>
        <dbReference type="SAM" id="MobiDB-lite"/>
    </source>
</evidence>
<keyword evidence="8 11" id="KW-1133">Transmembrane helix</keyword>
<evidence type="ECO:0000256" key="1">
    <source>
        <dbReference type="ARBA" id="ARBA00004383"/>
    </source>
</evidence>
<evidence type="ECO:0000256" key="9">
    <source>
        <dbReference type="ARBA" id="ARBA00023136"/>
    </source>
</evidence>
<name>A0A330L1V0_9BACT</name>
<dbReference type="Gene3D" id="3.30.1150.10">
    <property type="match status" value="1"/>
</dbReference>
<evidence type="ECO:0000256" key="11">
    <source>
        <dbReference type="SAM" id="Phobius"/>
    </source>
</evidence>
<keyword evidence="5" id="KW-0997">Cell inner membrane</keyword>
<evidence type="ECO:0000256" key="8">
    <source>
        <dbReference type="ARBA" id="ARBA00022989"/>
    </source>
</evidence>
<evidence type="ECO:0000259" key="12">
    <source>
        <dbReference type="PROSITE" id="PS52015"/>
    </source>
</evidence>
<dbReference type="PROSITE" id="PS52015">
    <property type="entry name" value="TONB_CTD"/>
    <property type="match status" value="1"/>
</dbReference>
<evidence type="ECO:0000256" key="5">
    <source>
        <dbReference type="ARBA" id="ARBA00022519"/>
    </source>
</evidence>
<dbReference type="InterPro" id="IPR006260">
    <property type="entry name" value="TonB/TolA_C"/>
</dbReference>
<dbReference type="NCBIfam" id="TIGR01352">
    <property type="entry name" value="tonB_Cterm"/>
    <property type="match status" value="1"/>
</dbReference>
<organism evidence="13 14">
    <name type="scientific">Nitrospira lenta</name>
    <dbReference type="NCBI Taxonomy" id="1436998"/>
    <lineage>
        <taxon>Bacteria</taxon>
        <taxon>Pseudomonadati</taxon>
        <taxon>Nitrospirota</taxon>
        <taxon>Nitrospiria</taxon>
        <taxon>Nitrospirales</taxon>
        <taxon>Nitrospiraceae</taxon>
        <taxon>Nitrospira</taxon>
    </lineage>
</organism>
<comment type="similarity">
    <text evidence="2">Belongs to the TonB family.</text>
</comment>
<dbReference type="EMBL" id="OUNR01000001">
    <property type="protein sequence ID" value="SPP63741.1"/>
    <property type="molecule type" value="Genomic_DNA"/>
</dbReference>
<dbReference type="GO" id="GO:0015031">
    <property type="term" value="P:protein transport"/>
    <property type="evidence" value="ECO:0007669"/>
    <property type="project" value="UniProtKB-KW"/>
</dbReference>
<dbReference type="GO" id="GO:0031992">
    <property type="term" value="F:energy transducer activity"/>
    <property type="evidence" value="ECO:0007669"/>
    <property type="project" value="TreeGrafter"/>
</dbReference>
<dbReference type="AlphaFoldDB" id="A0A330L1V0"/>
<evidence type="ECO:0000256" key="2">
    <source>
        <dbReference type="ARBA" id="ARBA00006555"/>
    </source>
</evidence>
<dbReference type="PANTHER" id="PTHR33446:SF2">
    <property type="entry name" value="PROTEIN TONB"/>
    <property type="match status" value="1"/>
</dbReference>
<dbReference type="Proteomes" id="UP000248168">
    <property type="component" value="Unassembled WGS sequence"/>
</dbReference>
<reference evidence="14" key="1">
    <citation type="submission" date="2018-04" db="EMBL/GenBank/DDBJ databases">
        <authorList>
            <person name="Lucker S."/>
            <person name="Sakoula D."/>
        </authorList>
    </citation>
    <scope>NUCLEOTIDE SEQUENCE [LARGE SCALE GENOMIC DNA]</scope>
</reference>
<keyword evidence="14" id="KW-1185">Reference proteome</keyword>
<feature type="transmembrane region" description="Helical" evidence="11">
    <location>
        <begin position="12"/>
        <end position="32"/>
    </location>
</feature>
<dbReference type="PANTHER" id="PTHR33446">
    <property type="entry name" value="PROTEIN TONB-RELATED"/>
    <property type="match status" value="1"/>
</dbReference>
<feature type="compositionally biased region" description="Basic and acidic residues" evidence="10">
    <location>
        <begin position="191"/>
        <end position="204"/>
    </location>
</feature>
<dbReference type="InParanoid" id="A0A330L1V0"/>
<evidence type="ECO:0000256" key="6">
    <source>
        <dbReference type="ARBA" id="ARBA00022692"/>
    </source>
</evidence>
<keyword evidence="6 11" id="KW-0812">Transmembrane</keyword>
<proteinExistence type="inferred from homology"/>
<evidence type="ECO:0000313" key="13">
    <source>
        <dbReference type="EMBL" id="SPP63741.1"/>
    </source>
</evidence>
<keyword evidence="4" id="KW-1003">Cell membrane</keyword>
<comment type="subcellular location">
    <subcellularLocation>
        <location evidence="1">Cell inner membrane</location>
        <topology evidence="1">Single-pass membrane protein</topology>
        <orientation evidence="1">Periplasmic side</orientation>
    </subcellularLocation>
</comment>
<feature type="domain" description="TonB C-terminal" evidence="12">
    <location>
        <begin position="280"/>
        <end position="371"/>
    </location>
</feature>
<dbReference type="GO" id="GO:0055085">
    <property type="term" value="P:transmembrane transport"/>
    <property type="evidence" value="ECO:0007669"/>
    <property type="project" value="InterPro"/>
</dbReference>
<feature type="region of interest" description="Disordered" evidence="10">
    <location>
        <begin position="56"/>
        <end position="92"/>
    </location>
</feature>
<dbReference type="RefSeq" id="WP_121988225.1">
    <property type="nucleotide sequence ID" value="NZ_OUNR01000001.1"/>
</dbReference>
<feature type="region of interest" description="Disordered" evidence="10">
    <location>
        <begin position="185"/>
        <end position="210"/>
    </location>
</feature>
<sequence>MMVAENYEGMPYSAWGVSFAIHGAALCVALVLSAQVQPVLKEETFQWEVALVHPSPDVPQPETAQSTPTVQPSKPTPVRTVQATPPVESSADTVVTRVATSYSPEIVHPTMVPPKPEPVREIVQAKVQPVEPQEIKREEIKKEEVKHQEVVKSEPVVREPHPAPVAREVAPPVESVATAQAYEPPASSRAHHAEAAPVIHRESPSPEEAAPEWRPLTAVGEAPAKTVVAAASVPAEPAPAAAAPVSAAAAPVQAPAHHADAPVVASVAPVRPATKADNAWLAESLGRRIKELTRYPSSARLNGSEGKVVLRVILRADGHLADVTVHRSSGHEVLDRAAMETVRLACPIHMKQALSAAEVAVYVPIVYSLAG</sequence>
<accession>A0A330L1V0</accession>